<reference evidence="6" key="1">
    <citation type="submission" date="2017-02" db="UniProtKB">
        <authorList>
            <consortium name="WormBaseParasite"/>
        </authorList>
    </citation>
    <scope>IDENTIFICATION</scope>
</reference>
<dbReference type="GO" id="GO:0005634">
    <property type="term" value="C:nucleus"/>
    <property type="evidence" value="ECO:0007669"/>
    <property type="project" value="UniProtKB-SubCell"/>
</dbReference>
<evidence type="ECO:0000256" key="3">
    <source>
        <dbReference type="PROSITE-ProRule" id="PRU00649"/>
    </source>
</evidence>
<evidence type="ECO:0000313" key="5">
    <source>
        <dbReference type="Proteomes" id="UP000036681"/>
    </source>
</evidence>
<keyword evidence="5" id="KW-1185">Reference proteome</keyword>
<keyword evidence="2 3" id="KW-0539">Nucleus</keyword>
<evidence type="ECO:0000256" key="2">
    <source>
        <dbReference type="ARBA" id="ARBA00023242"/>
    </source>
</evidence>
<organism evidence="5 6">
    <name type="scientific">Ascaris lumbricoides</name>
    <name type="common">Giant roundworm</name>
    <dbReference type="NCBI Taxonomy" id="6252"/>
    <lineage>
        <taxon>Eukaryota</taxon>
        <taxon>Metazoa</taxon>
        <taxon>Ecdysozoa</taxon>
        <taxon>Nematoda</taxon>
        <taxon>Chromadorea</taxon>
        <taxon>Rhabditida</taxon>
        <taxon>Spirurina</taxon>
        <taxon>Ascaridomorpha</taxon>
        <taxon>Ascaridoidea</taxon>
        <taxon>Ascarididae</taxon>
        <taxon>Ascaris</taxon>
    </lineage>
</organism>
<protein>
    <submittedName>
        <fullName evidence="6">TFIIS N-terminal domain-containing protein</fullName>
    </submittedName>
</protein>
<dbReference type="InterPro" id="IPR051870">
    <property type="entry name" value="Elongin-A_domain"/>
</dbReference>
<accession>A0A0M3I699</accession>
<dbReference type="Proteomes" id="UP000036681">
    <property type="component" value="Unplaced"/>
</dbReference>
<dbReference type="AlphaFoldDB" id="A0A0M3I699"/>
<sequence length="90" mass="10546">MDDDGEIRAKVEKYMRMLGNEEKMRHALRRLDSINMTLDLLSETGIGKAVNQLRNHEQYGDEALRIVNKWKDIARSHGLKQRKYSYLIAV</sequence>
<dbReference type="InterPro" id="IPR035441">
    <property type="entry name" value="TFIIS/LEDGF_dom_sf"/>
</dbReference>
<dbReference type="Pfam" id="PF08711">
    <property type="entry name" value="Med26"/>
    <property type="match status" value="1"/>
</dbReference>
<name>A0A0M3I699_ASCLU</name>
<proteinExistence type="predicted"/>
<dbReference type="WBParaSite" id="ALUE_0001254801-mRNA-1">
    <property type="protein sequence ID" value="ALUE_0001254801-mRNA-1"/>
    <property type="gene ID" value="ALUE_0001254801"/>
</dbReference>
<dbReference type="SMART" id="SM00509">
    <property type="entry name" value="TFS2N"/>
    <property type="match status" value="1"/>
</dbReference>
<dbReference type="Gene3D" id="1.20.930.10">
    <property type="entry name" value="Conserved domain common to transcription factors TFIIS, elongin A, CRSP70"/>
    <property type="match status" value="1"/>
</dbReference>
<evidence type="ECO:0000259" key="4">
    <source>
        <dbReference type="PROSITE" id="PS51319"/>
    </source>
</evidence>
<dbReference type="PROSITE" id="PS51319">
    <property type="entry name" value="TFIIS_N"/>
    <property type="match status" value="1"/>
</dbReference>
<comment type="subcellular location">
    <subcellularLocation>
        <location evidence="1 3">Nucleus</location>
    </subcellularLocation>
</comment>
<dbReference type="SUPFAM" id="SSF47676">
    <property type="entry name" value="Conserved domain common to transcription factors TFIIS, elongin A, CRSP70"/>
    <property type="match status" value="1"/>
</dbReference>
<dbReference type="PANTHER" id="PTHR15141">
    <property type="entry name" value="TRANSCRIPTION ELONGATION FACTOR B POLYPEPTIDE 3"/>
    <property type="match status" value="1"/>
</dbReference>
<dbReference type="InterPro" id="IPR003617">
    <property type="entry name" value="TFIIS/CRSP70_N_sub"/>
</dbReference>
<dbReference type="PANTHER" id="PTHR15141:SF76">
    <property type="entry name" value="TRANSCRIPTION ELONGATION FACTOR B POLYPEPTIDE 3"/>
    <property type="match status" value="1"/>
</dbReference>
<evidence type="ECO:0000256" key="1">
    <source>
        <dbReference type="ARBA" id="ARBA00004123"/>
    </source>
</evidence>
<feature type="domain" description="TFIIS N-terminal" evidence="4">
    <location>
        <begin position="6"/>
        <end position="77"/>
    </location>
</feature>
<dbReference type="InterPro" id="IPR017923">
    <property type="entry name" value="TFIIS_N"/>
</dbReference>
<evidence type="ECO:0000313" key="6">
    <source>
        <dbReference type="WBParaSite" id="ALUE_0001254801-mRNA-1"/>
    </source>
</evidence>